<evidence type="ECO:0000313" key="5">
    <source>
        <dbReference type="WBParaSite" id="GPUH_0001981401-mRNA-1"/>
    </source>
</evidence>
<sequence length="356" mass="41544">MTSERVELQVTRLQLEEAIAQCERQAEKLAKLEAEAGGGEGLESEHMREFNDLCSRIRDIEVRQSRLCCDSDADSQKIEKRKFERERNEANAKKEANGETETRLNNLFEMEQKRVTDLEKERSGLLREIEHLKLANAELSSELDAFKQHGNDKRNGSPDVKRKVSELMAENARLAGELLREQSGLSERDSDQKQEVKKLLEEREAVWKSREQSLRQEQDQALMKQKQEFEHRLKQHDEKWMVKSREQFSDLEETVSRLTIENKKLTGENDKLGAVVKEMQGIRERDERIQVEMLGAQKKLQKIEESNRQLSEKLKETEEKLNESEANLLRFKISELETHLSYHSRAFGDENYTLSG</sequence>
<protein>
    <submittedName>
        <fullName evidence="5">Myosin_tail_1 domain-containing protein</fullName>
    </submittedName>
</protein>
<feature type="region of interest" description="Disordered" evidence="2">
    <location>
        <begin position="80"/>
        <end position="102"/>
    </location>
</feature>
<gene>
    <name evidence="3" type="ORF">GPUH_LOCUS19788</name>
</gene>
<evidence type="ECO:0000256" key="2">
    <source>
        <dbReference type="SAM" id="MobiDB-lite"/>
    </source>
</evidence>
<feature type="coiled-coil region" evidence="1">
    <location>
        <begin position="293"/>
        <end position="334"/>
    </location>
</feature>
<evidence type="ECO:0000313" key="3">
    <source>
        <dbReference type="EMBL" id="VDN34586.1"/>
    </source>
</evidence>
<dbReference type="WBParaSite" id="GPUH_0001981401-mRNA-1">
    <property type="protein sequence ID" value="GPUH_0001981401-mRNA-1"/>
    <property type="gene ID" value="GPUH_0001981401"/>
</dbReference>
<dbReference type="Proteomes" id="UP000271098">
    <property type="component" value="Unassembled WGS sequence"/>
</dbReference>
<name>A0A183EFP8_9BILA</name>
<organism evidence="5">
    <name type="scientific">Gongylonema pulchrum</name>
    <dbReference type="NCBI Taxonomy" id="637853"/>
    <lineage>
        <taxon>Eukaryota</taxon>
        <taxon>Metazoa</taxon>
        <taxon>Ecdysozoa</taxon>
        <taxon>Nematoda</taxon>
        <taxon>Chromadorea</taxon>
        <taxon>Rhabditida</taxon>
        <taxon>Spirurina</taxon>
        <taxon>Spiruromorpha</taxon>
        <taxon>Spiruroidea</taxon>
        <taxon>Gongylonematidae</taxon>
        <taxon>Gongylonema</taxon>
    </lineage>
</organism>
<evidence type="ECO:0000313" key="4">
    <source>
        <dbReference type="Proteomes" id="UP000271098"/>
    </source>
</evidence>
<keyword evidence="4" id="KW-1185">Reference proteome</keyword>
<feature type="coiled-coil region" evidence="1">
    <location>
        <begin position="241"/>
        <end position="268"/>
    </location>
</feature>
<evidence type="ECO:0000256" key="1">
    <source>
        <dbReference type="SAM" id="Coils"/>
    </source>
</evidence>
<feature type="coiled-coil region" evidence="1">
    <location>
        <begin position="5"/>
        <end position="35"/>
    </location>
</feature>
<accession>A0A183EFP8</accession>
<dbReference type="EMBL" id="UYRT01089152">
    <property type="protein sequence ID" value="VDN34586.1"/>
    <property type="molecule type" value="Genomic_DNA"/>
</dbReference>
<dbReference type="AlphaFoldDB" id="A0A183EFP8"/>
<reference evidence="5" key="1">
    <citation type="submission" date="2016-06" db="UniProtKB">
        <authorList>
            <consortium name="WormBaseParasite"/>
        </authorList>
    </citation>
    <scope>IDENTIFICATION</scope>
</reference>
<reference evidence="3 4" key="2">
    <citation type="submission" date="2018-11" db="EMBL/GenBank/DDBJ databases">
        <authorList>
            <consortium name="Pathogen Informatics"/>
        </authorList>
    </citation>
    <scope>NUCLEOTIDE SEQUENCE [LARGE SCALE GENOMIC DNA]</scope>
</reference>
<keyword evidence="1" id="KW-0175">Coiled coil</keyword>
<proteinExistence type="predicted"/>